<evidence type="ECO:0000313" key="2">
    <source>
        <dbReference type="Proteomes" id="UP001338582"/>
    </source>
</evidence>
<evidence type="ECO:0008006" key="3">
    <source>
        <dbReference type="Google" id="ProtNLM"/>
    </source>
</evidence>
<dbReference type="AlphaFoldDB" id="A0AAX4HG44"/>
<dbReference type="EMBL" id="CP138899">
    <property type="protein sequence ID" value="WPK27321.1"/>
    <property type="molecule type" value="Genomic_DNA"/>
</dbReference>
<organism evidence="1 2">
    <name type="scientific">Australozyma saopauloensis</name>
    <dbReference type="NCBI Taxonomy" id="291208"/>
    <lineage>
        <taxon>Eukaryota</taxon>
        <taxon>Fungi</taxon>
        <taxon>Dikarya</taxon>
        <taxon>Ascomycota</taxon>
        <taxon>Saccharomycotina</taxon>
        <taxon>Pichiomycetes</taxon>
        <taxon>Metschnikowiaceae</taxon>
        <taxon>Australozyma</taxon>
    </lineage>
</organism>
<keyword evidence="2" id="KW-1185">Reference proteome</keyword>
<accession>A0AAX4HG44</accession>
<dbReference type="RefSeq" id="XP_062879699.1">
    <property type="nucleotide sequence ID" value="XM_063023629.1"/>
</dbReference>
<dbReference type="GeneID" id="88175762"/>
<dbReference type="Proteomes" id="UP001338582">
    <property type="component" value="Chromosome 6"/>
</dbReference>
<reference evidence="1 2" key="1">
    <citation type="submission" date="2023-10" db="EMBL/GenBank/DDBJ databases">
        <title>Draft Genome Sequence of Candida saopaulonensis from a very Premature Infant with Sepsis.</title>
        <authorList>
            <person name="Ning Y."/>
            <person name="Dai R."/>
            <person name="Xiao M."/>
            <person name="Xu Y."/>
            <person name="Yan Q."/>
            <person name="Zhang L."/>
        </authorList>
    </citation>
    <scope>NUCLEOTIDE SEQUENCE [LARGE SCALE GENOMIC DNA]</scope>
    <source>
        <strain evidence="1 2">19XY460</strain>
    </source>
</reference>
<protein>
    <recommendedName>
        <fullName evidence="3">AMP-dependent synthetase/ligase domain-containing protein</fullName>
    </recommendedName>
</protein>
<sequence length="490" mass="54509">MLTLILWSLLVPLGLFCLYTAFLDFNRDVPHEYLEQQTLLEQTRQPNELAIHKSPKLDYSTGLRIGLGIRYDSYKLRNGNLNDIWEILVAHHGSSKEDTIVVNGDSIRISQLNYVVCKISECLKSLTDVLEVAIPVSLFMVNKFAFAVATAAFLAQVPVHVYESDAKQHLDNSAIAFSQEGSAALLKRLPDDSLVLDLQEFDFLTDKPDFENNYSVEKDRGIALKLSTRLNHKVIALTSFTQLNLISAVASCIKHLPPSKQIGPHDRIVISQDHSTPESILNEVVKVLVLFVSGASLVLTQEDNFMVHKPTILVASSPEIQKLGSAQITGLLYYHRLYSLSRLRFSPLASSSGLRLIYVHRDCSTGKYTNWNHLRAALGVNIVEEVGHFNVAGPFLVTDYYDYRTFLEKLASQVAASGGICQANEIKLLEFDATQSGALALRGYNIGKAVTIMEGVGQTRVTPDASGFFRLPFNCRWGLDGCLYVLKRTV</sequence>
<evidence type="ECO:0000313" key="1">
    <source>
        <dbReference type="EMBL" id="WPK27321.1"/>
    </source>
</evidence>
<gene>
    <name evidence="1" type="ORF">PUMCH_004702</name>
</gene>
<proteinExistence type="predicted"/>
<name>A0AAX4HG44_9ASCO</name>
<dbReference type="KEGG" id="asau:88175762"/>